<dbReference type="Proteomes" id="UP001596524">
    <property type="component" value="Unassembled WGS sequence"/>
</dbReference>
<keyword evidence="2 5" id="KW-0378">Hydrolase</keyword>
<protein>
    <submittedName>
        <fullName evidence="5">S66 peptidase family protein</fullName>
        <ecNumber evidence="5">3.4.-.-</ecNumber>
    </submittedName>
</protein>
<dbReference type="InterPro" id="IPR040449">
    <property type="entry name" value="Peptidase_S66_N"/>
</dbReference>
<dbReference type="GO" id="GO:0016787">
    <property type="term" value="F:hydrolase activity"/>
    <property type="evidence" value="ECO:0007669"/>
    <property type="project" value="UniProtKB-KW"/>
</dbReference>
<accession>A0ABW2N5Y7</accession>
<dbReference type="InterPro" id="IPR027461">
    <property type="entry name" value="Carboxypeptidase_A_C_sf"/>
</dbReference>
<proteinExistence type="inferred from homology"/>
<dbReference type="EMBL" id="JBHTCH010000017">
    <property type="protein sequence ID" value="MFC7361437.1"/>
    <property type="molecule type" value="Genomic_DNA"/>
</dbReference>
<reference evidence="6" key="1">
    <citation type="journal article" date="2019" name="Int. J. Syst. Evol. Microbiol.">
        <title>The Global Catalogue of Microorganisms (GCM) 10K type strain sequencing project: providing services to taxonomists for standard genome sequencing and annotation.</title>
        <authorList>
            <consortium name="The Broad Institute Genomics Platform"/>
            <consortium name="The Broad Institute Genome Sequencing Center for Infectious Disease"/>
            <person name="Wu L."/>
            <person name="Ma J."/>
        </authorList>
    </citation>
    <scope>NUCLEOTIDE SEQUENCE [LARGE SCALE GENOMIC DNA]</scope>
    <source>
        <strain evidence="6">FCH27</strain>
    </source>
</reference>
<dbReference type="InterPro" id="IPR040921">
    <property type="entry name" value="Peptidase_S66C"/>
</dbReference>
<evidence type="ECO:0000256" key="1">
    <source>
        <dbReference type="ARBA" id="ARBA00010233"/>
    </source>
</evidence>
<dbReference type="Gene3D" id="3.40.50.10740">
    <property type="entry name" value="Class I glutamine amidotransferase-like"/>
    <property type="match status" value="1"/>
</dbReference>
<dbReference type="SUPFAM" id="SSF52317">
    <property type="entry name" value="Class I glutamine amidotransferase-like"/>
    <property type="match status" value="1"/>
</dbReference>
<dbReference type="Gene3D" id="3.50.30.60">
    <property type="entry name" value="LD-carboxypeptidase A C-terminal domain-like"/>
    <property type="match status" value="1"/>
</dbReference>
<evidence type="ECO:0000256" key="2">
    <source>
        <dbReference type="ARBA" id="ARBA00022801"/>
    </source>
</evidence>
<dbReference type="CDD" id="cd07062">
    <property type="entry name" value="Peptidase_S66_mccF_like"/>
    <property type="match status" value="1"/>
</dbReference>
<organism evidence="5 6">
    <name type="scientific">Nocardioides astragali</name>
    <dbReference type="NCBI Taxonomy" id="1776736"/>
    <lineage>
        <taxon>Bacteria</taxon>
        <taxon>Bacillati</taxon>
        <taxon>Actinomycetota</taxon>
        <taxon>Actinomycetes</taxon>
        <taxon>Propionibacteriales</taxon>
        <taxon>Nocardioidaceae</taxon>
        <taxon>Nocardioides</taxon>
    </lineage>
</organism>
<comment type="caution">
    <text evidence="5">The sequence shown here is derived from an EMBL/GenBank/DDBJ whole genome shotgun (WGS) entry which is preliminary data.</text>
</comment>
<feature type="domain" description="LD-carboxypeptidase C-terminal" evidence="4">
    <location>
        <begin position="211"/>
        <end position="330"/>
    </location>
</feature>
<dbReference type="Pfam" id="PF02016">
    <property type="entry name" value="Peptidase_S66"/>
    <property type="match status" value="1"/>
</dbReference>
<keyword evidence="6" id="KW-1185">Reference proteome</keyword>
<dbReference type="InterPro" id="IPR029062">
    <property type="entry name" value="Class_I_gatase-like"/>
</dbReference>
<comment type="similarity">
    <text evidence="1">Belongs to the peptidase S66 family.</text>
</comment>
<gene>
    <name evidence="5" type="ORF">ACFQO6_14270</name>
</gene>
<evidence type="ECO:0000313" key="6">
    <source>
        <dbReference type="Proteomes" id="UP001596524"/>
    </source>
</evidence>
<sequence length="344" mass="36675">MTSSVLRFPRPLRPGDRIGVTSPSAGASGDAATRIDFSVEWLRGRGYDVVVGECMDGSGLTSAPAEQRAAELTRMLADPSIACVVPPWGGETAIDLVDLVDWDVLAAAEPTWLVGFSDLATVLVPITTRLGWATLHGDNLADTPYAVPDGLAHWLDLAGAEAPVVQRDSGLVAGWVRFEDDPHATRWAQVGEGRWEVLGGEGADADRVDVSGRLIGGCIETIANLAGTPYGDVRAWAEGLDEPTIVYVEACDEHAVNICRYLHGLRLAGWFDRAAAVLVGRTTAPDHPQMTQREAVVDALGRLDLPIVWDLEIGHVPPHLPLVNGALARVVVDGDTHEITQTLG</sequence>
<dbReference type="EC" id="3.4.-.-" evidence="5"/>
<dbReference type="PANTHER" id="PTHR30237">
    <property type="entry name" value="MURAMOYLTETRAPEPTIDE CARBOXYPEPTIDASE"/>
    <property type="match status" value="1"/>
</dbReference>
<evidence type="ECO:0000259" key="3">
    <source>
        <dbReference type="Pfam" id="PF02016"/>
    </source>
</evidence>
<dbReference type="InterPro" id="IPR003507">
    <property type="entry name" value="S66_fam"/>
</dbReference>
<name>A0ABW2N5Y7_9ACTN</name>
<dbReference type="SUPFAM" id="SSF141986">
    <property type="entry name" value="LD-carboxypeptidase A C-terminal domain-like"/>
    <property type="match status" value="1"/>
</dbReference>
<dbReference type="Pfam" id="PF17676">
    <property type="entry name" value="Peptidase_S66C"/>
    <property type="match status" value="1"/>
</dbReference>
<dbReference type="PIRSF" id="PIRSF028757">
    <property type="entry name" value="LD-carboxypeptidase"/>
    <property type="match status" value="1"/>
</dbReference>
<dbReference type="RefSeq" id="WP_255891028.1">
    <property type="nucleotide sequence ID" value="NZ_JAFMZM010000004.1"/>
</dbReference>
<evidence type="ECO:0000259" key="4">
    <source>
        <dbReference type="Pfam" id="PF17676"/>
    </source>
</evidence>
<feature type="domain" description="LD-carboxypeptidase N-terminal" evidence="3">
    <location>
        <begin position="18"/>
        <end position="137"/>
    </location>
</feature>
<evidence type="ECO:0000313" key="5">
    <source>
        <dbReference type="EMBL" id="MFC7361437.1"/>
    </source>
</evidence>
<dbReference type="PANTHER" id="PTHR30237:SF5">
    <property type="entry name" value="CARBOXYPEPTIDASE VC_A0337-RELATED"/>
    <property type="match status" value="1"/>
</dbReference>
<dbReference type="InterPro" id="IPR027478">
    <property type="entry name" value="LdcA_N"/>
</dbReference>